<comment type="caution">
    <text evidence="1">The sequence shown here is derived from an EMBL/GenBank/DDBJ whole genome shotgun (WGS) entry which is preliminary data.</text>
</comment>
<accession>A0AA88DJC6</accession>
<keyword evidence="2" id="KW-1185">Reference proteome</keyword>
<evidence type="ECO:0000313" key="1">
    <source>
        <dbReference type="EMBL" id="GMN49959.1"/>
    </source>
</evidence>
<gene>
    <name evidence="1" type="ORF">TIFTF001_019135</name>
</gene>
<proteinExistence type="predicted"/>
<dbReference type="AlphaFoldDB" id="A0AA88DJC6"/>
<protein>
    <submittedName>
        <fullName evidence="1">Uncharacterized protein</fullName>
    </submittedName>
</protein>
<sequence>MICPLRHGRGCVDGSKTISLHTGIGLALMQGVLWSMAEELPGKLNMEVGFSTCAKGKFFEFVNSKWCTLMVEYDSSLC</sequence>
<dbReference type="Proteomes" id="UP001187192">
    <property type="component" value="Unassembled WGS sequence"/>
</dbReference>
<dbReference type="EMBL" id="BTGU01000032">
    <property type="protein sequence ID" value="GMN49959.1"/>
    <property type="molecule type" value="Genomic_DNA"/>
</dbReference>
<name>A0AA88DJC6_FICCA</name>
<reference evidence="1" key="1">
    <citation type="submission" date="2023-07" db="EMBL/GenBank/DDBJ databases">
        <title>draft genome sequence of fig (Ficus carica).</title>
        <authorList>
            <person name="Takahashi T."/>
            <person name="Nishimura K."/>
        </authorList>
    </citation>
    <scope>NUCLEOTIDE SEQUENCE</scope>
</reference>
<organism evidence="1 2">
    <name type="scientific">Ficus carica</name>
    <name type="common">Common fig</name>
    <dbReference type="NCBI Taxonomy" id="3494"/>
    <lineage>
        <taxon>Eukaryota</taxon>
        <taxon>Viridiplantae</taxon>
        <taxon>Streptophyta</taxon>
        <taxon>Embryophyta</taxon>
        <taxon>Tracheophyta</taxon>
        <taxon>Spermatophyta</taxon>
        <taxon>Magnoliopsida</taxon>
        <taxon>eudicotyledons</taxon>
        <taxon>Gunneridae</taxon>
        <taxon>Pentapetalae</taxon>
        <taxon>rosids</taxon>
        <taxon>fabids</taxon>
        <taxon>Rosales</taxon>
        <taxon>Moraceae</taxon>
        <taxon>Ficeae</taxon>
        <taxon>Ficus</taxon>
    </lineage>
</organism>
<evidence type="ECO:0000313" key="2">
    <source>
        <dbReference type="Proteomes" id="UP001187192"/>
    </source>
</evidence>